<proteinExistence type="predicted"/>
<sequence>MSFIDQLNLLFLFINIITRCLASTSPRGTRKEVNQVFTTGIHLLNLDSDDENENDKNQHGSARPHPSTQVHGTFNDDKDEGHDTSSTDTSSRLSAKSSVYRRPNQFTLSESDSNDESNFRHEQMSEKSGSTGDRQSRKKFFVPETPGYGSVSFDDFLSPPSRIGPLGSGPVASLNELYHSPIGAFNQDRRYLKAAKSPLTPGSNSVGVISVKGREIPREFLQVVDFGDSCNNEIPQCVHENDIESLYKSDDPCNHKPENGLIRKSSCSADPDLVPFEYYIAEKVAFTRGLMPAAASISNT</sequence>
<evidence type="ECO:0000313" key="3">
    <source>
        <dbReference type="EMBL" id="CAF3794072.1"/>
    </source>
</evidence>
<feature type="region of interest" description="Disordered" evidence="1">
    <location>
        <begin position="46"/>
        <end position="144"/>
    </location>
</feature>
<feature type="signal peptide" evidence="2">
    <location>
        <begin position="1"/>
        <end position="22"/>
    </location>
</feature>
<name>A0A819BGR6_9BILA</name>
<feature type="compositionally biased region" description="Basic and acidic residues" evidence="1">
    <location>
        <begin position="74"/>
        <end position="85"/>
    </location>
</feature>
<evidence type="ECO:0000256" key="2">
    <source>
        <dbReference type="SAM" id="SignalP"/>
    </source>
</evidence>
<feature type="non-terminal residue" evidence="3">
    <location>
        <position position="1"/>
    </location>
</feature>
<organism evidence="3 4">
    <name type="scientific">Rotaria sordida</name>
    <dbReference type="NCBI Taxonomy" id="392033"/>
    <lineage>
        <taxon>Eukaryota</taxon>
        <taxon>Metazoa</taxon>
        <taxon>Spiralia</taxon>
        <taxon>Gnathifera</taxon>
        <taxon>Rotifera</taxon>
        <taxon>Eurotatoria</taxon>
        <taxon>Bdelloidea</taxon>
        <taxon>Philodinida</taxon>
        <taxon>Philodinidae</taxon>
        <taxon>Rotaria</taxon>
    </lineage>
</organism>
<dbReference type="AlphaFoldDB" id="A0A819BGR6"/>
<feature type="compositionally biased region" description="Low complexity" evidence="1">
    <location>
        <begin position="86"/>
        <end position="98"/>
    </location>
</feature>
<feature type="chain" id="PRO_5032505905" evidence="2">
    <location>
        <begin position="23"/>
        <end position="300"/>
    </location>
</feature>
<keyword evidence="2" id="KW-0732">Signal</keyword>
<dbReference type="EMBL" id="CAJOBE010002033">
    <property type="protein sequence ID" value="CAF3794072.1"/>
    <property type="molecule type" value="Genomic_DNA"/>
</dbReference>
<gene>
    <name evidence="3" type="ORF">FNK824_LOCUS14612</name>
</gene>
<dbReference type="Proteomes" id="UP000663874">
    <property type="component" value="Unassembled WGS sequence"/>
</dbReference>
<evidence type="ECO:0000256" key="1">
    <source>
        <dbReference type="SAM" id="MobiDB-lite"/>
    </source>
</evidence>
<protein>
    <submittedName>
        <fullName evidence="3">Uncharacterized protein</fullName>
    </submittedName>
</protein>
<evidence type="ECO:0000313" key="4">
    <source>
        <dbReference type="Proteomes" id="UP000663874"/>
    </source>
</evidence>
<reference evidence="3" key="1">
    <citation type="submission" date="2021-02" db="EMBL/GenBank/DDBJ databases">
        <authorList>
            <person name="Nowell W R."/>
        </authorList>
    </citation>
    <scope>NUCLEOTIDE SEQUENCE</scope>
</reference>
<accession>A0A819BGR6</accession>
<comment type="caution">
    <text evidence="3">The sequence shown here is derived from an EMBL/GenBank/DDBJ whole genome shotgun (WGS) entry which is preliminary data.</text>
</comment>